<keyword evidence="1" id="KW-0812">Transmembrane</keyword>
<keyword evidence="3" id="KW-1185">Reference proteome</keyword>
<evidence type="ECO:0000313" key="2">
    <source>
        <dbReference type="EMBL" id="ADM10822.1"/>
    </source>
</evidence>
<name>E0TI11_PARBH</name>
<evidence type="ECO:0000313" key="3">
    <source>
        <dbReference type="Proteomes" id="UP000001302"/>
    </source>
</evidence>
<proteinExistence type="predicted"/>
<keyword evidence="1" id="KW-1133">Transmembrane helix</keyword>
<reference evidence="2 3" key="2">
    <citation type="journal article" date="2011" name="J. Bacteriol.">
        <title>Complete genome sequence of strain HTCC2503T of Parvularcula bermudensis, the type species of the order "Parvularculales" in the class Alphaproteobacteria.</title>
        <authorList>
            <person name="Oh H.M."/>
            <person name="Kang I."/>
            <person name="Vergin K.L."/>
            <person name="Kang D."/>
            <person name="Rhee K.H."/>
            <person name="Giovannoni S.J."/>
            <person name="Cho J.C."/>
        </authorList>
    </citation>
    <scope>NUCLEOTIDE SEQUENCE [LARGE SCALE GENOMIC DNA]</scope>
    <source>
        <strain evidence="3">ATCC BAA-594 / HTCC2503 / KCTC 12087</strain>
    </source>
</reference>
<dbReference type="KEGG" id="pbr:PB2503_00275"/>
<dbReference type="EMBL" id="CP002156">
    <property type="protein sequence ID" value="ADM10822.1"/>
    <property type="molecule type" value="Genomic_DNA"/>
</dbReference>
<reference evidence="3" key="1">
    <citation type="submission" date="2010-08" db="EMBL/GenBank/DDBJ databases">
        <title>Genome sequence of Parvularcula bermudensis HTCC2503.</title>
        <authorList>
            <person name="Kang D.-M."/>
            <person name="Oh H.-M."/>
            <person name="Cho J.-C."/>
        </authorList>
    </citation>
    <scope>NUCLEOTIDE SEQUENCE [LARGE SCALE GENOMIC DNA]</scope>
    <source>
        <strain evidence="3">ATCC BAA-594 / HTCC2503 / KCTC 12087</strain>
    </source>
</reference>
<feature type="transmembrane region" description="Helical" evidence="1">
    <location>
        <begin position="18"/>
        <end position="35"/>
    </location>
</feature>
<gene>
    <name evidence="2" type="ordered locus">PB2503_00275</name>
</gene>
<keyword evidence="1" id="KW-0472">Membrane</keyword>
<protein>
    <submittedName>
        <fullName evidence="2">Uncharacterized protein</fullName>
    </submittedName>
</protein>
<dbReference type="Proteomes" id="UP000001302">
    <property type="component" value="Chromosome"/>
</dbReference>
<dbReference type="HOGENOM" id="CLU_3346860_0_0_5"/>
<sequence>MFERSFALDLGEAITRRLLVGFALVAVGAGVIFTAPR</sequence>
<dbReference type="AlphaFoldDB" id="E0TI11"/>
<evidence type="ECO:0000256" key="1">
    <source>
        <dbReference type="SAM" id="Phobius"/>
    </source>
</evidence>
<accession>E0TI11</accession>
<organism evidence="2 3">
    <name type="scientific">Parvularcula bermudensis (strain ATCC BAA-594 / HTCC2503 / KCTC 12087)</name>
    <dbReference type="NCBI Taxonomy" id="314260"/>
    <lineage>
        <taxon>Bacteria</taxon>
        <taxon>Pseudomonadati</taxon>
        <taxon>Pseudomonadota</taxon>
        <taxon>Alphaproteobacteria</taxon>
        <taxon>Parvularculales</taxon>
        <taxon>Parvularculaceae</taxon>
        <taxon>Parvularcula</taxon>
    </lineage>
</organism>
<dbReference type="STRING" id="314260.PB2503_00275"/>